<evidence type="ECO:0000256" key="4">
    <source>
        <dbReference type="ARBA" id="ARBA00022490"/>
    </source>
</evidence>
<dbReference type="GO" id="GO:0002949">
    <property type="term" value="P:tRNA threonylcarbamoyladenosine modification"/>
    <property type="evidence" value="ECO:0007669"/>
    <property type="project" value="InterPro"/>
</dbReference>
<evidence type="ECO:0000256" key="8">
    <source>
        <dbReference type="ARBA" id="ARBA00022840"/>
    </source>
</evidence>
<keyword evidence="8" id="KW-0067">ATP-binding</keyword>
<dbReference type="InterPro" id="IPR003442">
    <property type="entry name" value="T6A_TsaE"/>
</dbReference>
<dbReference type="Gene3D" id="3.40.50.300">
    <property type="entry name" value="P-loop containing nucleotide triphosphate hydrolases"/>
    <property type="match status" value="1"/>
</dbReference>
<accession>A0A9D1S727</accession>
<evidence type="ECO:0000256" key="3">
    <source>
        <dbReference type="ARBA" id="ARBA00019010"/>
    </source>
</evidence>
<dbReference type="NCBIfam" id="TIGR00150">
    <property type="entry name" value="T6A_YjeE"/>
    <property type="match status" value="1"/>
</dbReference>
<gene>
    <name evidence="11" type="primary">tsaE</name>
    <name evidence="11" type="ORF">IAD22_01470</name>
</gene>
<keyword evidence="6" id="KW-0479">Metal-binding</keyword>
<reference evidence="11" key="2">
    <citation type="journal article" date="2021" name="PeerJ">
        <title>Extensive microbial diversity within the chicken gut microbiome revealed by metagenomics and culture.</title>
        <authorList>
            <person name="Gilroy R."/>
            <person name="Ravi A."/>
            <person name="Getino M."/>
            <person name="Pursley I."/>
            <person name="Horton D.L."/>
            <person name="Alikhan N.F."/>
            <person name="Baker D."/>
            <person name="Gharbi K."/>
            <person name="Hall N."/>
            <person name="Watson M."/>
            <person name="Adriaenssens E.M."/>
            <person name="Foster-Nyarko E."/>
            <person name="Jarju S."/>
            <person name="Secka A."/>
            <person name="Antonio M."/>
            <person name="Oren A."/>
            <person name="Chaudhuri R.R."/>
            <person name="La Ragione R."/>
            <person name="Hildebrand F."/>
            <person name="Pallen M.J."/>
        </authorList>
    </citation>
    <scope>NUCLEOTIDE SEQUENCE</scope>
    <source>
        <strain evidence="11">ChiGjej1B1-1684</strain>
    </source>
</reference>
<organism evidence="11 12">
    <name type="scientific">Candidatus Limousia pullorum</name>
    <dbReference type="NCBI Taxonomy" id="2840860"/>
    <lineage>
        <taxon>Bacteria</taxon>
        <taxon>Bacillati</taxon>
        <taxon>Bacillota</taxon>
        <taxon>Clostridia</taxon>
        <taxon>Eubacteriales</taxon>
        <taxon>Oscillospiraceae</taxon>
        <taxon>Oscillospiraceae incertae sedis</taxon>
        <taxon>Candidatus Limousia</taxon>
    </lineage>
</organism>
<evidence type="ECO:0000256" key="7">
    <source>
        <dbReference type="ARBA" id="ARBA00022741"/>
    </source>
</evidence>
<comment type="caution">
    <text evidence="11">The sequence shown here is derived from an EMBL/GenBank/DDBJ whole genome shotgun (WGS) entry which is preliminary data.</text>
</comment>
<comment type="subcellular location">
    <subcellularLocation>
        <location evidence="1">Cytoplasm</location>
    </subcellularLocation>
</comment>
<dbReference type="GO" id="GO:0046872">
    <property type="term" value="F:metal ion binding"/>
    <property type="evidence" value="ECO:0007669"/>
    <property type="project" value="UniProtKB-KW"/>
</dbReference>
<evidence type="ECO:0000313" key="11">
    <source>
        <dbReference type="EMBL" id="HIU49669.1"/>
    </source>
</evidence>
<dbReference type="Proteomes" id="UP000824118">
    <property type="component" value="Unassembled WGS sequence"/>
</dbReference>
<dbReference type="GO" id="GO:0005737">
    <property type="term" value="C:cytoplasm"/>
    <property type="evidence" value="ECO:0007669"/>
    <property type="project" value="UniProtKB-SubCell"/>
</dbReference>
<reference evidence="11" key="1">
    <citation type="submission" date="2020-10" db="EMBL/GenBank/DDBJ databases">
        <authorList>
            <person name="Gilroy R."/>
        </authorList>
    </citation>
    <scope>NUCLEOTIDE SEQUENCE</scope>
    <source>
        <strain evidence="11">ChiGjej1B1-1684</strain>
    </source>
</reference>
<evidence type="ECO:0000256" key="2">
    <source>
        <dbReference type="ARBA" id="ARBA00007599"/>
    </source>
</evidence>
<keyword evidence="4" id="KW-0963">Cytoplasm</keyword>
<dbReference type="SUPFAM" id="SSF52540">
    <property type="entry name" value="P-loop containing nucleoside triphosphate hydrolases"/>
    <property type="match status" value="1"/>
</dbReference>
<dbReference type="GO" id="GO:0005524">
    <property type="term" value="F:ATP binding"/>
    <property type="evidence" value="ECO:0007669"/>
    <property type="project" value="UniProtKB-KW"/>
</dbReference>
<comment type="similarity">
    <text evidence="2">Belongs to the TsaE family.</text>
</comment>
<evidence type="ECO:0000256" key="5">
    <source>
        <dbReference type="ARBA" id="ARBA00022694"/>
    </source>
</evidence>
<dbReference type="EMBL" id="DVNG01000020">
    <property type="protein sequence ID" value="HIU49669.1"/>
    <property type="molecule type" value="Genomic_DNA"/>
</dbReference>
<dbReference type="Pfam" id="PF02367">
    <property type="entry name" value="TsaE"/>
    <property type="match status" value="1"/>
</dbReference>
<keyword evidence="9" id="KW-0460">Magnesium</keyword>
<evidence type="ECO:0000256" key="9">
    <source>
        <dbReference type="ARBA" id="ARBA00022842"/>
    </source>
</evidence>
<proteinExistence type="inferred from homology"/>
<dbReference type="PANTHER" id="PTHR33540">
    <property type="entry name" value="TRNA THREONYLCARBAMOYLADENOSINE BIOSYNTHESIS PROTEIN TSAE"/>
    <property type="match status" value="1"/>
</dbReference>
<dbReference type="PANTHER" id="PTHR33540:SF2">
    <property type="entry name" value="TRNA THREONYLCARBAMOYLADENOSINE BIOSYNTHESIS PROTEIN TSAE"/>
    <property type="match status" value="1"/>
</dbReference>
<dbReference type="InterPro" id="IPR027417">
    <property type="entry name" value="P-loop_NTPase"/>
</dbReference>
<evidence type="ECO:0000313" key="12">
    <source>
        <dbReference type="Proteomes" id="UP000824118"/>
    </source>
</evidence>
<dbReference type="AlphaFoldDB" id="A0A9D1S727"/>
<keyword evidence="7" id="KW-0547">Nucleotide-binding</keyword>
<evidence type="ECO:0000256" key="1">
    <source>
        <dbReference type="ARBA" id="ARBA00004496"/>
    </source>
</evidence>
<evidence type="ECO:0000256" key="10">
    <source>
        <dbReference type="ARBA" id="ARBA00032441"/>
    </source>
</evidence>
<keyword evidence="5" id="KW-0819">tRNA processing</keyword>
<sequence length="146" mass="16362">MTKFTSKNICETERIGEEIGKKLKGTEVIALYGGLGMGKTALTRGIAKGAGCGDCVSSPTFAIVNEYRGRFKIYHFDMYRIDGWDDLYSIGFFDYLENGVLIIEWSENIEAVLPEDCIRIKIQEGSTENSRIFTIEGEDFLESSCN</sequence>
<evidence type="ECO:0000256" key="6">
    <source>
        <dbReference type="ARBA" id="ARBA00022723"/>
    </source>
</evidence>
<protein>
    <recommendedName>
        <fullName evidence="3">tRNA threonylcarbamoyladenosine biosynthesis protein TsaE</fullName>
    </recommendedName>
    <alternativeName>
        <fullName evidence="10">t(6)A37 threonylcarbamoyladenosine biosynthesis protein TsaE</fullName>
    </alternativeName>
</protein>
<name>A0A9D1S727_9FIRM</name>